<dbReference type="EMBL" id="KZ293682">
    <property type="protein sequence ID" value="PBK86763.1"/>
    <property type="molecule type" value="Genomic_DNA"/>
</dbReference>
<keyword evidence="2" id="KW-1185">Reference proteome</keyword>
<name>A0A2H3DET3_ARMGA</name>
<accession>A0A2H3DET3</accession>
<dbReference type="AlphaFoldDB" id="A0A2H3DET3"/>
<dbReference type="InParanoid" id="A0A2H3DET3"/>
<evidence type="ECO:0000313" key="1">
    <source>
        <dbReference type="EMBL" id="PBK86763.1"/>
    </source>
</evidence>
<sequence>MVSYVWQVGGNINIVHTQVAMVFSDNDMQAAIMHPRQSQTDLTDVKAMDIAVPYCPPEIMLACAQWAIELSQDYPFQSSVTALACLGTHRTFWNTSLAYLHEDLVLTPVTLNKKAMQHFTDCPEAKVYVHCVIIDKPDKEADVAFGPKLHPFVANISEGRSLLDLILINIDLCDKDFISNILLICELFPKVELVDCIYSDADLSILMTWSRRATSLAFGVYTGCQYMGHVLPHGYLGGESHELVSLCQSMDDVQWKELLPLLHTFQYKSEEPSYGHALASPGFFDVLAPRLLQVSELYFQLHEDCVENAERIISTASVTLYSIDVMISSILHFSKKKGICLWNLKALQSLTLTDSNECIQFFAEPLQSLPHENCLHKIKFYIIILAPWADAERWSALGKLLCDHRKFTHLHSVHIMFYVWCRTKSDPVRLGEQIAIDIIKEGLGDRPGFAYDIEWIEREGSQGVEWDDMDDSDETDEDDI</sequence>
<organism evidence="1 2">
    <name type="scientific">Armillaria gallica</name>
    <name type="common">Bulbous honey fungus</name>
    <name type="synonym">Armillaria bulbosa</name>
    <dbReference type="NCBI Taxonomy" id="47427"/>
    <lineage>
        <taxon>Eukaryota</taxon>
        <taxon>Fungi</taxon>
        <taxon>Dikarya</taxon>
        <taxon>Basidiomycota</taxon>
        <taxon>Agaricomycotina</taxon>
        <taxon>Agaricomycetes</taxon>
        <taxon>Agaricomycetidae</taxon>
        <taxon>Agaricales</taxon>
        <taxon>Marasmiineae</taxon>
        <taxon>Physalacriaceae</taxon>
        <taxon>Armillaria</taxon>
    </lineage>
</organism>
<dbReference type="Proteomes" id="UP000217790">
    <property type="component" value="Unassembled WGS sequence"/>
</dbReference>
<proteinExistence type="predicted"/>
<gene>
    <name evidence="1" type="ORF">ARMGADRAFT_1035319</name>
</gene>
<dbReference type="OMA" id="YMGHVLP"/>
<evidence type="ECO:0008006" key="3">
    <source>
        <dbReference type="Google" id="ProtNLM"/>
    </source>
</evidence>
<reference evidence="2" key="1">
    <citation type="journal article" date="2017" name="Nat. Ecol. Evol.">
        <title>Genome expansion and lineage-specific genetic innovations in the forest pathogenic fungi Armillaria.</title>
        <authorList>
            <person name="Sipos G."/>
            <person name="Prasanna A.N."/>
            <person name="Walter M.C."/>
            <person name="O'Connor E."/>
            <person name="Balint B."/>
            <person name="Krizsan K."/>
            <person name="Kiss B."/>
            <person name="Hess J."/>
            <person name="Varga T."/>
            <person name="Slot J."/>
            <person name="Riley R."/>
            <person name="Boka B."/>
            <person name="Rigling D."/>
            <person name="Barry K."/>
            <person name="Lee J."/>
            <person name="Mihaltcheva S."/>
            <person name="LaButti K."/>
            <person name="Lipzen A."/>
            <person name="Waldron R."/>
            <person name="Moloney N.M."/>
            <person name="Sperisen C."/>
            <person name="Kredics L."/>
            <person name="Vagvoelgyi C."/>
            <person name="Patrignani A."/>
            <person name="Fitzpatrick D."/>
            <person name="Nagy I."/>
            <person name="Doyle S."/>
            <person name="Anderson J.B."/>
            <person name="Grigoriev I.V."/>
            <person name="Gueldener U."/>
            <person name="Muensterkoetter M."/>
            <person name="Nagy L.G."/>
        </authorList>
    </citation>
    <scope>NUCLEOTIDE SEQUENCE [LARGE SCALE GENOMIC DNA]</scope>
    <source>
        <strain evidence="2">Ar21-2</strain>
    </source>
</reference>
<protein>
    <recommendedName>
        <fullName evidence="3">F-box domain-containing protein</fullName>
    </recommendedName>
</protein>
<evidence type="ECO:0000313" key="2">
    <source>
        <dbReference type="Proteomes" id="UP000217790"/>
    </source>
</evidence>
<dbReference type="OrthoDB" id="3045526at2759"/>